<name>A0A3Q0KXN4_VIBVU</name>
<dbReference type="Proteomes" id="UP000002275">
    <property type="component" value="Chromosome II"/>
</dbReference>
<dbReference type="AlphaFoldDB" id="A0A3Q0KXN4"/>
<gene>
    <name evidence="1" type="ordered locus">VV2_0284</name>
</gene>
<evidence type="ECO:0000313" key="2">
    <source>
        <dbReference type="Proteomes" id="UP000002275"/>
    </source>
</evidence>
<sequence>MIKRSNAMLRNATDFFLGQAEEIQNEIEYFIKSNVDELNTKGFVDVTYSTQYIQPGTAYLFIHRLKNKFDLESWALKVGDNGVQLDSTAAHIHLTIIGNHAELLNDEALRAWG</sequence>
<evidence type="ECO:0000313" key="1">
    <source>
        <dbReference type="EMBL" id="AAO07249.1"/>
    </source>
</evidence>
<reference evidence="1 2" key="3">
    <citation type="journal article" date="2011" name="Mol. Syst. Biol.">
        <title>Integrative genome-scale metabolic analysis of Vibrio vulnificus for drug targeting and discovery.</title>
        <authorList>
            <person name="Kim H.U."/>
            <person name="Kim S.Y."/>
            <person name="Jeong H."/>
            <person name="Kim T.Y."/>
            <person name="Kim J.J."/>
            <person name="Choy H.E."/>
            <person name="Yi K.Y."/>
            <person name="Rhee J.H."/>
            <person name="Lee S.Y."/>
        </authorList>
    </citation>
    <scope>NUCLEOTIDE SEQUENCE [LARGE SCALE GENOMIC DNA]</scope>
    <source>
        <strain evidence="1 2">CMCP6</strain>
    </source>
</reference>
<proteinExistence type="predicted"/>
<reference evidence="1 2" key="2">
    <citation type="journal article" date="2003" name="Infect. Immun.">
        <title>Characterization and pathogenic significance of Vibrio vulnificus antigens preferentially expressed in septicemic patients.</title>
        <authorList>
            <person name="Kim Y.R."/>
            <person name="Lee S.E."/>
            <person name="Kim C.M."/>
            <person name="Kim S.Y."/>
            <person name="Shin E.K."/>
            <person name="Shin D.H."/>
            <person name="Chung S.S."/>
            <person name="Choy H.E."/>
            <person name="Progulske-Fox A."/>
            <person name="Hillman J.D."/>
            <person name="Handfield M."/>
            <person name="Rhee J.H."/>
        </authorList>
    </citation>
    <scope>NUCLEOTIDE SEQUENCE [LARGE SCALE GENOMIC DNA]</scope>
    <source>
        <strain evidence="1 2">CMCP6</strain>
    </source>
</reference>
<organism evidence="1 2">
    <name type="scientific">Vibrio vulnificus (strain CMCP6)</name>
    <dbReference type="NCBI Taxonomy" id="216895"/>
    <lineage>
        <taxon>Bacteria</taxon>
        <taxon>Pseudomonadati</taxon>
        <taxon>Pseudomonadota</taxon>
        <taxon>Gammaproteobacteria</taxon>
        <taxon>Vibrionales</taxon>
        <taxon>Vibrionaceae</taxon>
        <taxon>Vibrio</taxon>
    </lineage>
</organism>
<dbReference type="EMBL" id="AE016796">
    <property type="protein sequence ID" value="AAO07249.1"/>
    <property type="molecule type" value="Genomic_DNA"/>
</dbReference>
<dbReference type="KEGG" id="vvu:VV2_0284"/>
<protein>
    <submittedName>
        <fullName evidence="1">Uncharacterized protein</fullName>
    </submittedName>
</protein>
<accession>A0A3Q0KXN4</accession>
<reference evidence="2" key="1">
    <citation type="submission" date="2002-12" db="EMBL/GenBank/DDBJ databases">
        <title>Complete genome sequence of Vibrio vulnificus CMCP6.</title>
        <authorList>
            <person name="Rhee J.H."/>
            <person name="Kim S.Y."/>
            <person name="Chung S.S."/>
            <person name="Kim J.J."/>
            <person name="Moon Y.H."/>
            <person name="Jeong H."/>
            <person name="Choy H.E."/>
        </authorList>
    </citation>
    <scope>NUCLEOTIDE SEQUENCE [LARGE SCALE GENOMIC DNA]</scope>
    <source>
        <strain evidence="2">CMCP6</strain>
    </source>
</reference>